<reference evidence="1" key="2">
    <citation type="submission" date="2019-06" db="EMBL/GenBank/DDBJ databases">
        <title>Genomics analysis of Aphanomyces spp. identifies a new class of oomycete effector associated with host adaptation.</title>
        <authorList>
            <person name="Gaulin E."/>
        </authorList>
    </citation>
    <scope>NUCLEOTIDE SEQUENCE</scope>
    <source>
        <strain evidence="1">CBS 578.67</strain>
    </source>
</reference>
<accession>A0A485KRX2</accession>
<protein>
    <submittedName>
        <fullName evidence="2">Aste57867_11000 protein</fullName>
    </submittedName>
</protein>
<organism evidence="2 3">
    <name type="scientific">Aphanomyces stellatus</name>
    <dbReference type="NCBI Taxonomy" id="120398"/>
    <lineage>
        <taxon>Eukaryota</taxon>
        <taxon>Sar</taxon>
        <taxon>Stramenopiles</taxon>
        <taxon>Oomycota</taxon>
        <taxon>Saprolegniomycetes</taxon>
        <taxon>Saprolegniales</taxon>
        <taxon>Verrucalvaceae</taxon>
        <taxon>Aphanomyces</taxon>
    </lineage>
</organism>
<gene>
    <name evidence="2" type="primary">Aste57867_11000</name>
    <name evidence="1" type="ORF">As57867_010959</name>
    <name evidence="2" type="ORF">ASTE57867_11000</name>
</gene>
<proteinExistence type="predicted"/>
<dbReference type="EMBL" id="CAADRA010005265">
    <property type="protein sequence ID" value="VFT87868.1"/>
    <property type="molecule type" value="Genomic_DNA"/>
</dbReference>
<dbReference type="Proteomes" id="UP000332933">
    <property type="component" value="Unassembled WGS sequence"/>
</dbReference>
<reference evidence="2 3" key="1">
    <citation type="submission" date="2019-03" db="EMBL/GenBank/DDBJ databases">
        <authorList>
            <person name="Gaulin E."/>
            <person name="Dumas B."/>
        </authorList>
    </citation>
    <scope>NUCLEOTIDE SEQUENCE [LARGE SCALE GENOMIC DNA]</scope>
    <source>
        <strain evidence="2">CBS 568.67</strain>
    </source>
</reference>
<dbReference type="EMBL" id="VJMH01005244">
    <property type="protein sequence ID" value="KAF0698374.1"/>
    <property type="molecule type" value="Genomic_DNA"/>
</dbReference>
<evidence type="ECO:0000313" key="3">
    <source>
        <dbReference type="Proteomes" id="UP000332933"/>
    </source>
</evidence>
<sequence length="143" mass="16390">MVSFISEFFFIPILSSFNFGAQFEPISVENGNPPEAGIGIFDFDSNSKTMEAKRARTSMEGTTAHVPVSLWNANIPTPCELRSNGLQDKAEALSTAKRSWFADMAKWREHAFEHIETKQTRVHMHQKQKEFRRQMLQHTTTLK</sequence>
<name>A0A485KRX2_9STRA</name>
<dbReference type="OrthoDB" id="166799at2759"/>
<evidence type="ECO:0000313" key="2">
    <source>
        <dbReference type="EMBL" id="VFT87868.1"/>
    </source>
</evidence>
<evidence type="ECO:0000313" key="1">
    <source>
        <dbReference type="EMBL" id="KAF0698374.1"/>
    </source>
</evidence>
<keyword evidence="3" id="KW-1185">Reference proteome</keyword>
<dbReference type="AlphaFoldDB" id="A0A485KRX2"/>